<evidence type="ECO:0000256" key="4">
    <source>
        <dbReference type="ARBA" id="ARBA00022692"/>
    </source>
</evidence>
<dbReference type="PANTHER" id="PTHR24373:SF275">
    <property type="entry name" value="TIR DOMAIN-CONTAINING PROTEIN"/>
    <property type="match status" value="1"/>
</dbReference>
<name>A0AAD7ZHF1_DIPPU</name>
<dbReference type="PANTHER" id="PTHR24373">
    <property type="entry name" value="SLIT RELATED LEUCINE-RICH REPEAT NEURONAL PROTEIN"/>
    <property type="match status" value="1"/>
</dbReference>
<evidence type="ECO:0000313" key="13">
    <source>
        <dbReference type="Proteomes" id="UP001233999"/>
    </source>
</evidence>
<evidence type="ECO:0000256" key="10">
    <source>
        <dbReference type="SAM" id="SignalP"/>
    </source>
</evidence>
<evidence type="ECO:0000256" key="8">
    <source>
        <dbReference type="ARBA" id="ARBA00023136"/>
    </source>
</evidence>
<dbReference type="InterPro" id="IPR032675">
    <property type="entry name" value="LRR_dom_sf"/>
</dbReference>
<dbReference type="Proteomes" id="UP001233999">
    <property type="component" value="Unassembled WGS sequence"/>
</dbReference>
<dbReference type="GO" id="GO:0016020">
    <property type="term" value="C:membrane"/>
    <property type="evidence" value="ECO:0007669"/>
    <property type="project" value="UniProtKB-SubCell"/>
</dbReference>
<comment type="subcellular location">
    <subcellularLocation>
        <location evidence="1">Membrane</location>
    </subcellularLocation>
</comment>
<dbReference type="GO" id="GO:0004930">
    <property type="term" value="F:G protein-coupled receptor activity"/>
    <property type="evidence" value="ECO:0007669"/>
    <property type="project" value="InterPro"/>
</dbReference>
<evidence type="ECO:0000256" key="5">
    <source>
        <dbReference type="ARBA" id="ARBA00022729"/>
    </source>
</evidence>
<feature type="transmembrane region" description="Helical" evidence="9">
    <location>
        <begin position="977"/>
        <end position="996"/>
    </location>
</feature>
<evidence type="ECO:0000313" key="12">
    <source>
        <dbReference type="EMBL" id="KAJ9580759.1"/>
    </source>
</evidence>
<feature type="transmembrane region" description="Helical" evidence="9">
    <location>
        <begin position="1099"/>
        <end position="1120"/>
    </location>
</feature>
<dbReference type="PRINTS" id="PR00237">
    <property type="entry name" value="GPCRRHODOPSN"/>
</dbReference>
<evidence type="ECO:0000256" key="7">
    <source>
        <dbReference type="ARBA" id="ARBA00022989"/>
    </source>
</evidence>
<dbReference type="SUPFAM" id="SSF52047">
    <property type="entry name" value="RNI-like"/>
    <property type="match status" value="2"/>
</dbReference>
<keyword evidence="7 9" id="KW-1133">Transmembrane helix</keyword>
<dbReference type="PROSITE" id="PS50262">
    <property type="entry name" value="G_PROTEIN_RECEP_F1_2"/>
    <property type="match status" value="1"/>
</dbReference>
<dbReference type="InterPro" id="IPR017452">
    <property type="entry name" value="GPCR_Rhodpsn_7TM"/>
</dbReference>
<dbReference type="EMBL" id="JASPKZ010008169">
    <property type="protein sequence ID" value="KAJ9580759.1"/>
    <property type="molecule type" value="Genomic_DNA"/>
</dbReference>
<dbReference type="CDD" id="cd00637">
    <property type="entry name" value="7tm_classA_rhodopsin-like"/>
    <property type="match status" value="1"/>
</dbReference>
<dbReference type="Gene3D" id="3.80.10.10">
    <property type="entry name" value="Ribonuclease Inhibitor"/>
    <property type="match status" value="4"/>
</dbReference>
<comment type="caution">
    <text evidence="12">The sequence shown here is derived from an EMBL/GenBank/DDBJ whole genome shotgun (WGS) entry which is preliminary data.</text>
</comment>
<dbReference type="SUPFAM" id="SSF81321">
    <property type="entry name" value="Family A G protein-coupled receptor-like"/>
    <property type="match status" value="1"/>
</dbReference>
<dbReference type="Pfam" id="PF13855">
    <property type="entry name" value="LRR_8"/>
    <property type="match status" value="3"/>
</dbReference>
<dbReference type="InterPro" id="IPR050328">
    <property type="entry name" value="Dev_Immune_Receptor"/>
</dbReference>
<gene>
    <name evidence="12" type="ORF">L9F63_024063</name>
</gene>
<comment type="similarity">
    <text evidence="2">Belongs to the G-protein coupled receptor 1 family.</text>
</comment>
<accession>A0AAD7ZHF1</accession>
<feature type="signal peptide" evidence="10">
    <location>
        <begin position="1"/>
        <end position="18"/>
    </location>
</feature>
<dbReference type="InterPro" id="IPR003591">
    <property type="entry name" value="Leu-rich_rpt_typical-subtyp"/>
</dbReference>
<dbReference type="GO" id="GO:0031012">
    <property type="term" value="C:extracellular matrix"/>
    <property type="evidence" value="ECO:0007669"/>
    <property type="project" value="TreeGrafter"/>
</dbReference>
<protein>
    <recommendedName>
        <fullName evidence="11">G-protein coupled receptors family 1 profile domain-containing protein</fullName>
    </recommendedName>
</protein>
<dbReference type="InterPro" id="IPR001611">
    <property type="entry name" value="Leu-rich_rpt"/>
</dbReference>
<feature type="transmembrane region" description="Helical" evidence="9">
    <location>
        <begin position="1055"/>
        <end position="1076"/>
    </location>
</feature>
<keyword evidence="8 9" id="KW-0472">Membrane</keyword>
<reference evidence="12" key="2">
    <citation type="submission" date="2023-05" db="EMBL/GenBank/DDBJ databases">
        <authorList>
            <person name="Fouks B."/>
        </authorList>
    </citation>
    <scope>NUCLEOTIDE SEQUENCE</scope>
    <source>
        <strain evidence="12">Stay&amp;Tobe</strain>
        <tissue evidence="12">Testes</tissue>
    </source>
</reference>
<feature type="transmembrane region" description="Helical" evidence="9">
    <location>
        <begin position="1147"/>
        <end position="1164"/>
    </location>
</feature>
<dbReference type="SMART" id="SM00369">
    <property type="entry name" value="LRR_TYP"/>
    <property type="match status" value="10"/>
</dbReference>
<feature type="transmembrane region" description="Helical" evidence="9">
    <location>
        <begin position="1016"/>
        <end position="1034"/>
    </location>
</feature>
<evidence type="ECO:0000256" key="1">
    <source>
        <dbReference type="ARBA" id="ARBA00004370"/>
    </source>
</evidence>
<keyword evidence="5 10" id="KW-0732">Signal</keyword>
<dbReference type="PROSITE" id="PS51450">
    <property type="entry name" value="LRR"/>
    <property type="match status" value="2"/>
</dbReference>
<evidence type="ECO:0000256" key="9">
    <source>
        <dbReference type="SAM" id="Phobius"/>
    </source>
</evidence>
<evidence type="ECO:0000256" key="2">
    <source>
        <dbReference type="ARBA" id="ARBA00010663"/>
    </source>
</evidence>
<evidence type="ECO:0000256" key="6">
    <source>
        <dbReference type="ARBA" id="ARBA00022737"/>
    </source>
</evidence>
<organism evidence="12 13">
    <name type="scientific">Diploptera punctata</name>
    <name type="common">Pacific beetle cockroach</name>
    <dbReference type="NCBI Taxonomy" id="6984"/>
    <lineage>
        <taxon>Eukaryota</taxon>
        <taxon>Metazoa</taxon>
        <taxon>Ecdysozoa</taxon>
        <taxon>Arthropoda</taxon>
        <taxon>Hexapoda</taxon>
        <taxon>Insecta</taxon>
        <taxon>Pterygota</taxon>
        <taxon>Neoptera</taxon>
        <taxon>Polyneoptera</taxon>
        <taxon>Dictyoptera</taxon>
        <taxon>Blattodea</taxon>
        <taxon>Blaberoidea</taxon>
        <taxon>Blaberidae</taxon>
        <taxon>Diplopterinae</taxon>
        <taxon>Diploptera</taxon>
    </lineage>
</organism>
<keyword evidence="4 9" id="KW-0812">Transmembrane</keyword>
<feature type="non-terminal residue" evidence="12">
    <location>
        <position position="1"/>
    </location>
</feature>
<keyword evidence="13" id="KW-1185">Reference proteome</keyword>
<dbReference type="FunFam" id="3.80.10.10:FF:001164">
    <property type="entry name" value="GH01279p"/>
    <property type="match status" value="1"/>
</dbReference>
<feature type="transmembrane region" description="Helical" evidence="9">
    <location>
        <begin position="1184"/>
        <end position="1208"/>
    </location>
</feature>
<sequence length="1238" mass="141942">VMLVILVLLIMVFTPSRPLECPTQCRCSNYKTWCKFSRLYKLPSQLPNTTELLSIHYDDIKILNRGMVTGSGLWNLTHLQLNKVQLQQIEPGSFKHMDLLEKLIITNNNITELHADTFKYLNNLYYLNLYYNGIKHIHQREFLHLANVRYLYVNDWERIFPTNVCNETEINPNCEAMKTRGVLELHSLSWSPKIRPIDFGALKHFLCSFIEISIRVIGSGIFQIGEDASSDIGKDAFLDATRVRVLKLKWISFGKITNVFNGLDKLIKLQITDTGLYDIEIGAFDTLTGLKYLDLSNNTLNEIRSGMFRGLGSLKVLKLSYSNISTLGKNAFNGLQSLEMLSLDHCLISTINNDTFIALKSLRELIIGSNKMKEIDADAFNGLSQIKVIKLFTFQYFTSLKNNSLSKLKTLQVFNLHGDVYSIETGAFTEVWSIQVFSKHISHRLQNIHYGNIKYEITLQRVTFIMVATFGDTGIRATVKSVQGHQTLQELQLIINGETPNLKNRVLELIENTIHFTQLNIEISNLNSFETLSSISHLHISHLNISKSSSLIFLANSSLRFPNIQSLTFKYINTLDIHANALAQFKSLTSVAIILNEHVSIAAGAFTGLYNLIRLDIIGQNISESMGTTNDQNNETKELVPVSISFEAGTFQGLHNLKKLVIHGFQNLKIFEGTFLGLHNLEILEIKRFSVFIYYHTQDNPNTHNYYRPLSLTRGMFQGLYKIIEIHLKLNAIKEINSRVFGAECVDYFKLSCKNVSDPSPYCNDTHALKTLQHLDLSQNNIQHIHQHAFISCISLKTLHLERNEMLTLDNMFLFTPALTTLNMHVCNVTNIPNNTFECTPNISELSLTIYNSTLRVTPFHPLKGLKVANIIIFEYKLTCDFYETWYWFEKKNIMLNFGFRETPDIALYNLNCSRTYQHSQKNPKTNLNINDSLYLKQYIEPIILVVITTAGIVFNGFLLFVSLWNSDMRTKHNSCIIHLSITDTLSLILNLPLSYWNTLHVNWELGVVTCKMFMFLKEVTLVANIFSIVALSVERFLVAQISKDLRKACKIDYPIWWLLVMTWFSGIILSVPAYYNSSVHTRCLYCPPNNDEYIKRVWIYQFIVHYFLPAVVICALNTMTSRCLIQSIKNLPGVVNDNTRTKNREIVANIVSILSAIFVFSYLPNFTLRVLVAWSVIDIQDVLVYSFVSFSFFYCNTLFNPISIFIMSSKYKNYFFKYFPFLSNTGTKITPAAKKIN</sequence>
<dbReference type="InterPro" id="IPR000276">
    <property type="entry name" value="GPCR_Rhodpsn"/>
</dbReference>
<keyword evidence="6" id="KW-0677">Repeat</keyword>
<dbReference type="AlphaFoldDB" id="A0AAD7ZHF1"/>
<evidence type="ECO:0000256" key="3">
    <source>
        <dbReference type="ARBA" id="ARBA00022614"/>
    </source>
</evidence>
<dbReference type="GO" id="GO:0005615">
    <property type="term" value="C:extracellular space"/>
    <property type="evidence" value="ECO:0007669"/>
    <property type="project" value="TreeGrafter"/>
</dbReference>
<feature type="transmembrane region" description="Helical" evidence="9">
    <location>
        <begin position="943"/>
        <end position="965"/>
    </location>
</feature>
<proteinExistence type="inferred from homology"/>
<feature type="chain" id="PRO_5042063280" description="G-protein coupled receptors family 1 profile domain-containing protein" evidence="10">
    <location>
        <begin position="19"/>
        <end position="1238"/>
    </location>
</feature>
<evidence type="ECO:0000259" key="11">
    <source>
        <dbReference type="PROSITE" id="PS50262"/>
    </source>
</evidence>
<feature type="domain" description="G-protein coupled receptors family 1 profile" evidence="11">
    <location>
        <begin position="955"/>
        <end position="1205"/>
    </location>
</feature>
<reference evidence="12" key="1">
    <citation type="journal article" date="2023" name="IScience">
        <title>Live-bearing cockroach genome reveals convergent evolutionary mechanisms linked to viviparity in insects and beyond.</title>
        <authorList>
            <person name="Fouks B."/>
            <person name="Harrison M.C."/>
            <person name="Mikhailova A.A."/>
            <person name="Marchal E."/>
            <person name="English S."/>
            <person name="Carruthers M."/>
            <person name="Jennings E.C."/>
            <person name="Chiamaka E.L."/>
            <person name="Frigard R.A."/>
            <person name="Pippel M."/>
            <person name="Attardo G.M."/>
            <person name="Benoit J.B."/>
            <person name="Bornberg-Bauer E."/>
            <person name="Tobe S.S."/>
        </authorList>
    </citation>
    <scope>NUCLEOTIDE SEQUENCE</scope>
    <source>
        <strain evidence="12">Stay&amp;Tobe</strain>
    </source>
</reference>
<keyword evidence="3" id="KW-0433">Leucine-rich repeat</keyword>
<dbReference type="Gene3D" id="1.20.1070.10">
    <property type="entry name" value="Rhodopsin 7-helix transmembrane proteins"/>
    <property type="match status" value="1"/>
</dbReference>
<dbReference type="Pfam" id="PF00001">
    <property type="entry name" value="7tm_1"/>
    <property type="match status" value="1"/>
</dbReference>